<keyword evidence="1" id="KW-0802">TPR repeat</keyword>
<sequence>MRFFSFEASIDTFLFFCFFHSPFSEVHMFYARVMTWTLVIAVFFLTPALADLTNVAVYVADKHFREGRYAEARQGFRDALKVNPGNEKAWEGYDKCVIKINELESSPNRVVREPRFEIIFDSVQYHDVEKFKRRYISMTGKVKNSADIPFRNVKVTLSLINDEGKEVDSRITHIDEILPRHEVAFKFQSIVNHFSEYRVSAGL</sequence>
<proteinExistence type="predicted"/>
<keyword evidence="2" id="KW-0812">Transmembrane</keyword>
<evidence type="ECO:0000256" key="1">
    <source>
        <dbReference type="PROSITE-ProRule" id="PRU00339"/>
    </source>
</evidence>
<dbReference type="InterPro" id="IPR011990">
    <property type="entry name" value="TPR-like_helical_dom_sf"/>
</dbReference>
<name>A0A2N1PT68_9BACT</name>
<feature type="transmembrane region" description="Helical" evidence="2">
    <location>
        <begin position="36"/>
        <end position="60"/>
    </location>
</feature>
<gene>
    <name evidence="3" type="ORF">CVV64_07220</name>
</gene>
<dbReference type="InterPro" id="IPR047676">
    <property type="entry name" value="FxLYD_dom"/>
</dbReference>
<dbReference type="EMBL" id="PGXC01000003">
    <property type="protein sequence ID" value="PKK91537.1"/>
    <property type="molecule type" value="Genomic_DNA"/>
</dbReference>
<dbReference type="SUPFAM" id="SSF48452">
    <property type="entry name" value="TPR-like"/>
    <property type="match status" value="1"/>
</dbReference>
<dbReference type="InterPro" id="IPR019734">
    <property type="entry name" value="TPR_rpt"/>
</dbReference>
<dbReference type="Proteomes" id="UP000233256">
    <property type="component" value="Unassembled WGS sequence"/>
</dbReference>
<feature type="repeat" description="TPR" evidence="1">
    <location>
        <begin position="53"/>
        <end position="86"/>
    </location>
</feature>
<organism evidence="3 4">
    <name type="scientific">Candidatus Wallbacteria bacterium HGW-Wallbacteria-1</name>
    <dbReference type="NCBI Taxonomy" id="2013854"/>
    <lineage>
        <taxon>Bacteria</taxon>
        <taxon>Candidatus Walliibacteriota</taxon>
    </lineage>
</organism>
<dbReference type="PROSITE" id="PS50005">
    <property type="entry name" value="TPR"/>
    <property type="match status" value="1"/>
</dbReference>
<evidence type="ECO:0000256" key="2">
    <source>
        <dbReference type="SAM" id="Phobius"/>
    </source>
</evidence>
<protein>
    <submittedName>
        <fullName evidence="3">Uncharacterized protein</fullName>
    </submittedName>
</protein>
<accession>A0A2N1PT68</accession>
<comment type="caution">
    <text evidence="3">The sequence shown here is derived from an EMBL/GenBank/DDBJ whole genome shotgun (WGS) entry which is preliminary data.</text>
</comment>
<evidence type="ECO:0000313" key="3">
    <source>
        <dbReference type="EMBL" id="PKK91537.1"/>
    </source>
</evidence>
<keyword evidence="2" id="KW-1133">Transmembrane helix</keyword>
<reference evidence="3 4" key="1">
    <citation type="journal article" date="2017" name="ISME J.">
        <title>Potential for microbial H2 and metal transformations associated with novel bacteria and archaea in deep terrestrial subsurface sediments.</title>
        <authorList>
            <person name="Hernsdorf A.W."/>
            <person name="Amano Y."/>
            <person name="Miyakawa K."/>
            <person name="Ise K."/>
            <person name="Suzuki Y."/>
            <person name="Anantharaman K."/>
            <person name="Probst A."/>
            <person name="Burstein D."/>
            <person name="Thomas B.C."/>
            <person name="Banfield J.F."/>
        </authorList>
    </citation>
    <scope>NUCLEOTIDE SEQUENCE [LARGE SCALE GENOMIC DNA]</scope>
    <source>
        <strain evidence="3">HGW-Wallbacteria-1</strain>
    </source>
</reference>
<evidence type="ECO:0000313" key="4">
    <source>
        <dbReference type="Proteomes" id="UP000233256"/>
    </source>
</evidence>
<keyword evidence="2" id="KW-0472">Membrane</keyword>
<feature type="transmembrane region" description="Helical" evidence="2">
    <location>
        <begin position="12"/>
        <end position="30"/>
    </location>
</feature>
<dbReference type="NCBIfam" id="NF038353">
    <property type="entry name" value="FxLYD_dom"/>
    <property type="match status" value="1"/>
</dbReference>
<dbReference type="AlphaFoldDB" id="A0A2N1PT68"/>